<dbReference type="AlphaFoldDB" id="A0A1G7KM49"/>
<sequence>MLYQRWRTFNVDIEQPLARAVRGPTLVAFDPDGRELCVCMRDVG</sequence>
<organism evidence="2 3">
    <name type="scientific">Ectopseudomonas alcaliphila</name>
    <dbReference type="NCBI Taxonomy" id="101564"/>
    <lineage>
        <taxon>Bacteria</taxon>
        <taxon>Pseudomonadati</taxon>
        <taxon>Pseudomonadota</taxon>
        <taxon>Gammaproteobacteria</taxon>
        <taxon>Pseudomonadales</taxon>
        <taxon>Pseudomonadaceae</taxon>
        <taxon>Ectopseudomonas</taxon>
    </lineage>
</organism>
<evidence type="ECO:0000313" key="3">
    <source>
        <dbReference type="Proteomes" id="UP000182413"/>
    </source>
</evidence>
<gene>
    <name evidence="2" type="ORF">SAMN05216575_107180</name>
    <name evidence="1" type="ORF">SIM71_22015</name>
</gene>
<evidence type="ECO:0000313" key="1">
    <source>
        <dbReference type="EMBL" id="MDX5994747.1"/>
    </source>
</evidence>
<proteinExistence type="predicted"/>
<evidence type="ECO:0000313" key="4">
    <source>
        <dbReference type="Proteomes" id="UP001278050"/>
    </source>
</evidence>
<accession>A0A1G7KM49</accession>
<evidence type="ECO:0000313" key="2">
    <source>
        <dbReference type="EMBL" id="SDF37839.1"/>
    </source>
</evidence>
<dbReference type="Proteomes" id="UP001278050">
    <property type="component" value="Unassembled WGS sequence"/>
</dbReference>
<reference evidence="2 3" key="1">
    <citation type="submission" date="2016-10" db="EMBL/GenBank/DDBJ databases">
        <authorList>
            <person name="de Groot N.N."/>
        </authorList>
    </citation>
    <scope>NUCLEOTIDE SEQUENCE [LARGE SCALE GENOMIC DNA]</scope>
    <source>
        <strain evidence="2 3">JCM 10630</strain>
    </source>
</reference>
<keyword evidence="4" id="KW-1185">Reference proteome</keyword>
<dbReference type="Proteomes" id="UP000182413">
    <property type="component" value="Unassembled WGS sequence"/>
</dbReference>
<dbReference type="Gene3D" id="3.30.720.110">
    <property type="match status" value="1"/>
</dbReference>
<dbReference type="RefSeq" id="WP_274379666.1">
    <property type="nucleotide sequence ID" value="NZ_CBCSET010000002.1"/>
</dbReference>
<name>A0A1G7KM49_9GAMM</name>
<reference evidence="1 4" key="2">
    <citation type="submission" date="2023-11" db="EMBL/GenBank/DDBJ databases">
        <title>MicrobeMod: A computational toolkit for identifying prokaryotic methylation and restriction-modification with nanopore sequencing.</title>
        <authorList>
            <person name="Crits-Christoph A."/>
            <person name="Kang S.C."/>
            <person name="Lee H."/>
            <person name="Ostrov N."/>
        </authorList>
    </citation>
    <scope>NUCLEOTIDE SEQUENCE [LARGE SCALE GENOMIC DNA]</scope>
    <source>
        <strain evidence="1 4">ATCC BAA-571</strain>
    </source>
</reference>
<dbReference type="EMBL" id="JAWXXP010000001">
    <property type="protein sequence ID" value="MDX5994747.1"/>
    <property type="molecule type" value="Genomic_DNA"/>
</dbReference>
<dbReference type="EMBL" id="FNAE01000007">
    <property type="protein sequence ID" value="SDF37839.1"/>
    <property type="molecule type" value="Genomic_DNA"/>
</dbReference>
<protein>
    <submittedName>
        <fullName evidence="2">Uncharacterized protein</fullName>
    </submittedName>
</protein>